<keyword evidence="3 7" id="KW-0812">Transmembrane</keyword>
<keyword evidence="5 7" id="KW-0472">Membrane</keyword>
<dbReference type="InterPro" id="IPR005496">
    <property type="entry name" value="Integral_membrane_TerC"/>
</dbReference>
<evidence type="ECO:0000256" key="4">
    <source>
        <dbReference type="ARBA" id="ARBA00022989"/>
    </source>
</evidence>
<feature type="compositionally biased region" description="Basic and acidic residues" evidence="6">
    <location>
        <begin position="1"/>
        <end position="12"/>
    </location>
</feature>
<evidence type="ECO:0000256" key="1">
    <source>
        <dbReference type="ARBA" id="ARBA00004141"/>
    </source>
</evidence>
<dbReference type="PANTHER" id="PTHR30238:SF6">
    <property type="entry name" value="TERC-LIKE PROTEIN"/>
    <property type="match status" value="1"/>
</dbReference>
<dbReference type="InterPro" id="IPR022493">
    <property type="entry name" value="CHP03716_TM_YkoY"/>
</dbReference>
<dbReference type="PANTHER" id="PTHR30238">
    <property type="entry name" value="MEMBRANE BOUND PREDICTED REDOX MODULATOR"/>
    <property type="match status" value="1"/>
</dbReference>
<feature type="region of interest" description="Disordered" evidence="6">
    <location>
        <begin position="1"/>
        <end position="26"/>
    </location>
</feature>
<feature type="transmembrane region" description="Helical" evidence="7">
    <location>
        <begin position="183"/>
        <end position="203"/>
    </location>
</feature>
<dbReference type="Pfam" id="PF03741">
    <property type="entry name" value="TerC"/>
    <property type="match status" value="1"/>
</dbReference>
<feature type="transmembrane region" description="Helical" evidence="7">
    <location>
        <begin position="215"/>
        <end position="233"/>
    </location>
</feature>
<organism evidence="8 9">
    <name type="scientific">Deinococcus aetherius</name>
    <dbReference type="NCBI Taxonomy" id="200252"/>
    <lineage>
        <taxon>Bacteria</taxon>
        <taxon>Thermotogati</taxon>
        <taxon>Deinococcota</taxon>
        <taxon>Deinococci</taxon>
        <taxon>Deinococcales</taxon>
        <taxon>Deinococcaceae</taxon>
        <taxon>Deinococcus</taxon>
    </lineage>
</organism>
<evidence type="ECO:0000256" key="5">
    <source>
        <dbReference type="ARBA" id="ARBA00023136"/>
    </source>
</evidence>
<gene>
    <name evidence="8" type="ORF">DAETH_03370</name>
</gene>
<comment type="similarity">
    <text evidence="2">Belongs to the TerC family.</text>
</comment>
<accession>A0ABM8A9T0</accession>
<dbReference type="NCBIfam" id="TIGR03716">
    <property type="entry name" value="R_switched_YkoY"/>
    <property type="match status" value="1"/>
</dbReference>
<feature type="transmembrane region" description="Helical" evidence="7">
    <location>
        <begin position="50"/>
        <end position="74"/>
    </location>
</feature>
<keyword evidence="4 7" id="KW-1133">Transmembrane helix</keyword>
<name>A0ABM8A9T0_9DEIO</name>
<comment type="subcellular location">
    <subcellularLocation>
        <location evidence="1">Membrane</location>
        <topology evidence="1">Multi-pass membrane protein</topology>
    </subcellularLocation>
</comment>
<evidence type="ECO:0008006" key="10">
    <source>
        <dbReference type="Google" id="ProtNLM"/>
    </source>
</evidence>
<feature type="transmembrane region" description="Helical" evidence="7">
    <location>
        <begin position="112"/>
        <end position="131"/>
    </location>
</feature>
<evidence type="ECO:0000313" key="8">
    <source>
        <dbReference type="EMBL" id="BDP40368.1"/>
    </source>
</evidence>
<protein>
    <recommendedName>
        <fullName evidence="10">Integral membrane protein TerC</fullName>
    </recommendedName>
</protein>
<proteinExistence type="inferred from homology"/>
<reference evidence="8" key="1">
    <citation type="submission" date="2022-07" db="EMBL/GenBank/DDBJ databases">
        <title>Complete Genome Sequence of the Radioresistant Bacterium Deinococcus aetherius ST0316, Isolated from the Air Dust collected in Lower Stratosphere above Japan.</title>
        <authorList>
            <person name="Satoh K."/>
            <person name="Hagiwara K."/>
            <person name="Katsumata K."/>
            <person name="Kubo A."/>
            <person name="Yokobori S."/>
            <person name="Yamagishi A."/>
            <person name="Oono Y."/>
            <person name="Narumi I."/>
        </authorList>
    </citation>
    <scope>NUCLEOTIDE SEQUENCE</scope>
    <source>
        <strain evidence="8">ST0316</strain>
    </source>
</reference>
<evidence type="ECO:0000256" key="2">
    <source>
        <dbReference type="ARBA" id="ARBA00007511"/>
    </source>
</evidence>
<dbReference type="Proteomes" id="UP001064971">
    <property type="component" value="Chromosome"/>
</dbReference>
<evidence type="ECO:0000256" key="6">
    <source>
        <dbReference type="SAM" id="MobiDB-lite"/>
    </source>
</evidence>
<feature type="transmembrane region" description="Helical" evidence="7">
    <location>
        <begin position="152"/>
        <end position="177"/>
    </location>
</feature>
<feature type="transmembrane region" description="Helical" evidence="7">
    <location>
        <begin position="253"/>
        <end position="271"/>
    </location>
</feature>
<sequence length="308" mass="33003">MASRHTSGEREPLPPVLTCGPRGSSGPGPDGYTDILMFGLEMPPLTAETWAILGTLVLLEGLLSADNALVLAVMVRHLAVGVQRKALAYGIGGAVVLRILGVLLAAFILEYWWLRAFGALYLAYLAVSHFLKHRTSGEDGEQKARGRGFWPTVVLLNLTDLAFSVDSILAGVALIPAGMPREQGLTIVVIGGIVGLILMRFAATIFLRVLNRYPAFDNVAYALVGWIAVKLGVETLEAAHEIYPAVPALHLPTPLFWGVMAAIAVIGSFLATRRPAMTGTQAEVEAERVVHNMDEMVTDAADGRIDGR</sequence>
<evidence type="ECO:0000256" key="3">
    <source>
        <dbReference type="ARBA" id="ARBA00022692"/>
    </source>
</evidence>
<dbReference type="EMBL" id="AP026560">
    <property type="protein sequence ID" value="BDP40368.1"/>
    <property type="molecule type" value="Genomic_DNA"/>
</dbReference>
<evidence type="ECO:0000256" key="7">
    <source>
        <dbReference type="SAM" id="Phobius"/>
    </source>
</evidence>
<feature type="transmembrane region" description="Helical" evidence="7">
    <location>
        <begin position="86"/>
        <end position="106"/>
    </location>
</feature>
<evidence type="ECO:0000313" key="9">
    <source>
        <dbReference type="Proteomes" id="UP001064971"/>
    </source>
</evidence>
<keyword evidence="9" id="KW-1185">Reference proteome</keyword>